<gene>
    <name evidence="5" type="ORF">EV193_110157</name>
</gene>
<name>A0A4V2ERT7_9PSEU</name>
<keyword evidence="2" id="KW-1015">Disulfide bond</keyword>
<dbReference type="SMART" id="SM00020">
    <property type="entry name" value="Tryp_SPc"/>
    <property type="match status" value="1"/>
</dbReference>
<feature type="chain" id="PRO_5039159487" evidence="3">
    <location>
        <begin position="24"/>
        <end position="257"/>
    </location>
</feature>
<dbReference type="SUPFAM" id="SSF50494">
    <property type="entry name" value="Trypsin-like serine proteases"/>
    <property type="match status" value="1"/>
</dbReference>
<dbReference type="Pfam" id="PF00089">
    <property type="entry name" value="Trypsin"/>
    <property type="match status" value="1"/>
</dbReference>
<evidence type="ECO:0000256" key="2">
    <source>
        <dbReference type="ARBA" id="ARBA00023157"/>
    </source>
</evidence>
<protein>
    <submittedName>
        <fullName evidence="5">Trypsin</fullName>
    </submittedName>
</protein>
<evidence type="ECO:0000313" key="6">
    <source>
        <dbReference type="Proteomes" id="UP000294257"/>
    </source>
</evidence>
<keyword evidence="3" id="KW-0732">Signal</keyword>
<evidence type="ECO:0000256" key="3">
    <source>
        <dbReference type="SAM" id="SignalP"/>
    </source>
</evidence>
<dbReference type="Proteomes" id="UP000294257">
    <property type="component" value="Unassembled WGS sequence"/>
</dbReference>
<dbReference type="AlphaFoldDB" id="A0A4V2ERT7"/>
<dbReference type="InterPro" id="IPR001254">
    <property type="entry name" value="Trypsin_dom"/>
</dbReference>
<dbReference type="PANTHER" id="PTHR24276:SF98">
    <property type="entry name" value="FI18310P1-RELATED"/>
    <property type="match status" value="1"/>
</dbReference>
<dbReference type="PROSITE" id="PS00135">
    <property type="entry name" value="TRYPSIN_SER"/>
    <property type="match status" value="1"/>
</dbReference>
<dbReference type="GO" id="GO:0006508">
    <property type="term" value="P:proteolysis"/>
    <property type="evidence" value="ECO:0007669"/>
    <property type="project" value="InterPro"/>
</dbReference>
<accession>A0A4V2ERT7</accession>
<dbReference type="PRINTS" id="PR00722">
    <property type="entry name" value="CHYMOTRYPSIN"/>
</dbReference>
<dbReference type="InterPro" id="IPR043504">
    <property type="entry name" value="Peptidase_S1_PA_chymotrypsin"/>
</dbReference>
<evidence type="ECO:0000256" key="1">
    <source>
        <dbReference type="ARBA" id="ARBA00007664"/>
    </source>
</evidence>
<comment type="similarity">
    <text evidence="1">Belongs to the peptidase S1 family.</text>
</comment>
<dbReference type="InterPro" id="IPR001314">
    <property type="entry name" value="Peptidase_S1A"/>
</dbReference>
<dbReference type="PANTHER" id="PTHR24276">
    <property type="entry name" value="POLYSERASE-RELATED"/>
    <property type="match status" value="1"/>
</dbReference>
<evidence type="ECO:0000313" key="5">
    <source>
        <dbReference type="EMBL" id="RZS34007.1"/>
    </source>
</evidence>
<dbReference type="InterPro" id="IPR033116">
    <property type="entry name" value="TRYPSIN_SER"/>
</dbReference>
<sequence length="257" mass="26339">MRFRIIASATGIALALTATLVGAAGAASDNASDDVQPRIIGGKPASEDYSFYTKLLEGGKFRCGAALITPQWLATAKHCITMAHPNSVRVGGTELTSGEEIAIEKVVPGPGSDNPGPGSDFGLIKLAKPATGAPVGITSEPLDTGAAVRIMGHGLTCPTRGCGEPPQQLQELDTKLVTGCALLDPQAELCVGDQSAKGACFGDSGGPLVVKVDGRWQLGGTTSRLGGFFPVCASAPSVYNSVPHFKSWIEQHTGPLS</sequence>
<proteinExistence type="inferred from homology"/>
<feature type="domain" description="Peptidase S1" evidence="4">
    <location>
        <begin position="39"/>
        <end position="254"/>
    </location>
</feature>
<dbReference type="Gene3D" id="2.40.10.10">
    <property type="entry name" value="Trypsin-like serine proteases"/>
    <property type="match status" value="1"/>
</dbReference>
<dbReference type="PROSITE" id="PS50240">
    <property type="entry name" value="TRYPSIN_DOM"/>
    <property type="match status" value="1"/>
</dbReference>
<evidence type="ECO:0000259" key="4">
    <source>
        <dbReference type="PROSITE" id="PS50240"/>
    </source>
</evidence>
<dbReference type="InterPro" id="IPR050430">
    <property type="entry name" value="Peptidase_S1"/>
</dbReference>
<dbReference type="RefSeq" id="WP_130347324.1">
    <property type="nucleotide sequence ID" value="NZ_SGWQ01000010.1"/>
</dbReference>
<feature type="signal peptide" evidence="3">
    <location>
        <begin position="1"/>
        <end position="23"/>
    </location>
</feature>
<dbReference type="InterPro" id="IPR009003">
    <property type="entry name" value="Peptidase_S1_PA"/>
</dbReference>
<dbReference type="OrthoDB" id="3657335at2"/>
<comment type="caution">
    <text evidence="5">The sequence shown here is derived from an EMBL/GenBank/DDBJ whole genome shotgun (WGS) entry which is preliminary data.</text>
</comment>
<keyword evidence="6" id="KW-1185">Reference proteome</keyword>
<reference evidence="5 6" key="1">
    <citation type="submission" date="2019-02" db="EMBL/GenBank/DDBJ databases">
        <title>Genomic Encyclopedia of Type Strains, Phase IV (KMG-IV): sequencing the most valuable type-strain genomes for metagenomic binning, comparative biology and taxonomic classification.</title>
        <authorList>
            <person name="Goeker M."/>
        </authorList>
    </citation>
    <scope>NUCLEOTIDE SEQUENCE [LARGE SCALE GENOMIC DNA]</scope>
    <source>
        <strain evidence="5 6">DSM 101727</strain>
    </source>
</reference>
<organism evidence="5 6">
    <name type="scientific">Herbihabitans rhizosphaerae</name>
    <dbReference type="NCBI Taxonomy" id="1872711"/>
    <lineage>
        <taxon>Bacteria</taxon>
        <taxon>Bacillati</taxon>
        <taxon>Actinomycetota</taxon>
        <taxon>Actinomycetes</taxon>
        <taxon>Pseudonocardiales</taxon>
        <taxon>Pseudonocardiaceae</taxon>
        <taxon>Herbihabitans</taxon>
    </lineage>
</organism>
<dbReference type="GO" id="GO:0004252">
    <property type="term" value="F:serine-type endopeptidase activity"/>
    <property type="evidence" value="ECO:0007669"/>
    <property type="project" value="InterPro"/>
</dbReference>
<dbReference type="CDD" id="cd00190">
    <property type="entry name" value="Tryp_SPc"/>
    <property type="match status" value="1"/>
</dbReference>
<dbReference type="EMBL" id="SGWQ01000010">
    <property type="protein sequence ID" value="RZS34007.1"/>
    <property type="molecule type" value="Genomic_DNA"/>
</dbReference>